<dbReference type="Gene3D" id="3.30.300.30">
    <property type="match status" value="1"/>
</dbReference>
<dbReference type="InterPro" id="IPR045851">
    <property type="entry name" value="AMP-bd_C_sf"/>
</dbReference>
<dbReference type="GO" id="GO:0006631">
    <property type="term" value="P:fatty acid metabolic process"/>
    <property type="evidence" value="ECO:0007669"/>
    <property type="project" value="TreeGrafter"/>
</dbReference>
<dbReference type="InterPro" id="IPR045310">
    <property type="entry name" value="Pcs60-like"/>
</dbReference>
<dbReference type="OrthoDB" id="10253115at2759"/>
<evidence type="ECO:0000259" key="5">
    <source>
        <dbReference type="Pfam" id="PF00501"/>
    </source>
</evidence>
<reference evidence="7 8" key="1">
    <citation type="submission" date="2017-12" db="EMBL/GenBank/DDBJ databases">
        <title>Gene loss provides genomic basis for host adaptation in cereal stripe rust fungi.</title>
        <authorList>
            <person name="Xia C."/>
        </authorList>
    </citation>
    <scope>NUCLEOTIDE SEQUENCE [LARGE SCALE GENOMIC DNA]</scope>
    <source>
        <strain evidence="7 8">93TX-2</strain>
    </source>
</reference>
<sequence length="573" mass="63276">MSTLPSILWTSTAHRPSLILPPSSLLASETPLSITYNELKDHVDGLASKLERFGLPQISVSLSLVNSVEFVVAFLALAQNSFIVAPLNPTYTLDEAEFYLSDSNSRLLLVLKGDLSSSPSSGAILAARKLGIPIAEISFNLSTRTIEFNLDLNSSLSAKKQTRNPIENDVVLLLHTSGTTGRPKAVPLTHKNMIATTRNIQNTYNLTSRDRSFLVMPLFHVHGLLAGLLSPLVANGSCVIPPKFAARTFWSEFILTNSNVSNFQFPSKFWRFEVLKLYSPFILLVVHSSCKYMFFLGIGFMRVWLTEEMSIQPTIHQILLRIPAPSPIPKIRFIRSCSSALSPTTHAALERAFQTPVLEAYAMTEATHQMTSNPLPPSIRKPGSVGKPQGVELKILKFDREEEVEEGEVCIRGSNVTSGYLNNETANKSSFTTPGGFFRTGDRGKLDSDGYLFLTGRIKELINRGGEKISPIELDSALLSIHGIIEAVTFAVPDQKYGEVPWAAVVLDKSSKKGTSENEIKVHLSKKLGKFKIPEKILIVDSIPKTATGKVQRRKVSEKFFNNNNNDHPKARL</sequence>
<dbReference type="Pfam" id="PF13193">
    <property type="entry name" value="AMP-binding_C"/>
    <property type="match status" value="1"/>
</dbReference>
<feature type="domain" description="AMP-binding enzyme C-terminal" evidence="6">
    <location>
        <begin position="473"/>
        <end position="550"/>
    </location>
</feature>
<dbReference type="InterPro" id="IPR000873">
    <property type="entry name" value="AMP-dep_synth/lig_dom"/>
</dbReference>
<dbReference type="GO" id="GO:0005524">
    <property type="term" value="F:ATP binding"/>
    <property type="evidence" value="ECO:0007669"/>
    <property type="project" value="UniProtKB-KW"/>
</dbReference>
<keyword evidence="3" id="KW-0547">Nucleotide-binding</keyword>
<dbReference type="GO" id="GO:0031956">
    <property type="term" value="F:medium-chain fatty acid-CoA ligase activity"/>
    <property type="evidence" value="ECO:0007669"/>
    <property type="project" value="TreeGrafter"/>
</dbReference>
<evidence type="ECO:0000256" key="1">
    <source>
        <dbReference type="ARBA" id="ARBA00006432"/>
    </source>
</evidence>
<dbReference type="InterPro" id="IPR020845">
    <property type="entry name" value="AMP-binding_CS"/>
</dbReference>
<accession>A0A2S4WLX4</accession>
<dbReference type="InterPro" id="IPR042099">
    <property type="entry name" value="ANL_N_sf"/>
</dbReference>
<keyword evidence="8" id="KW-1185">Reference proteome</keyword>
<dbReference type="EMBL" id="PKSM01000007">
    <property type="protein sequence ID" value="POW22752.1"/>
    <property type="molecule type" value="Genomic_DNA"/>
</dbReference>
<dbReference type="Gene3D" id="3.40.50.12780">
    <property type="entry name" value="N-terminal domain of ligase-like"/>
    <property type="match status" value="2"/>
</dbReference>
<dbReference type="InterPro" id="IPR025110">
    <property type="entry name" value="AMP-bd_C"/>
</dbReference>
<dbReference type="PANTHER" id="PTHR43201">
    <property type="entry name" value="ACYL-COA SYNTHETASE"/>
    <property type="match status" value="1"/>
</dbReference>
<name>A0A2S4WLX4_9BASI</name>
<dbReference type="CDD" id="cd05926">
    <property type="entry name" value="FACL_fum10p_like"/>
    <property type="match status" value="1"/>
</dbReference>
<gene>
    <name evidence="7" type="ORF">PSHT_00949</name>
</gene>
<evidence type="ECO:0000313" key="8">
    <source>
        <dbReference type="Proteomes" id="UP000238274"/>
    </source>
</evidence>
<evidence type="ECO:0000259" key="6">
    <source>
        <dbReference type="Pfam" id="PF13193"/>
    </source>
</evidence>
<proteinExistence type="inferred from homology"/>
<dbReference type="Proteomes" id="UP000238274">
    <property type="component" value="Unassembled WGS sequence"/>
</dbReference>
<keyword evidence="2" id="KW-0436">Ligase</keyword>
<feature type="domain" description="AMP-dependent synthetase/ligase" evidence="5">
    <location>
        <begin position="33"/>
        <end position="421"/>
    </location>
</feature>
<dbReference type="PROSITE" id="PS00455">
    <property type="entry name" value="AMP_BINDING"/>
    <property type="match status" value="1"/>
</dbReference>
<reference evidence="8" key="2">
    <citation type="journal article" date="2018" name="BMC Genomics">
        <title>Genomic insights into host adaptation between the wheat stripe rust pathogen (Puccinia striiformis f. sp. tritici) and the barley stripe rust pathogen (Puccinia striiformis f. sp. hordei).</title>
        <authorList>
            <person name="Xia C."/>
            <person name="Wang M."/>
            <person name="Yin C."/>
            <person name="Cornejo O.E."/>
            <person name="Hulbert S.H."/>
            <person name="Chen X."/>
        </authorList>
    </citation>
    <scope>NUCLEOTIDE SEQUENCE [LARGE SCALE GENOMIC DNA]</scope>
    <source>
        <strain evidence="8">93TX-2</strain>
    </source>
</reference>
<organism evidence="7 8">
    <name type="scientific">Puccinia striiformis</name>
    <dbReference type="NCBI Taxonomy" id="27350"/>
    <lineage>
        <taxon>Eukaryota</taxon>
        <taxon>Fungi</taxon>
        <taxon>Dikarya</taxon>
        <taxon>Basidiomycota</taxon>
        <taxon>Pucciniomycotina</taxon>
        <taxon>Pucciniomycetes</taxon>
        <taxon>Pucciniales</taxon>
        <taxon>Pucciniaceae</taxon>
        <taxon>Puccinia</taxon>
    </lineage>
</organism>
<protein>
    <recommendedName>
        <fullName evidence="9">AMP-dependent synthetase/ligase domain-containing protein</fullName>
    </recommendedName>
</protein>
<evidence type="ECO:0000313" key="7">
    <source>
        <dbReference type="EMBL" id="POW22752.1"/>
    </source>
</evidence>
<dbReference type="Pfam" id="PF00501">
    <property type="entry name" value="AMP-binding"/>
    <property type="match status" value="1"/>
</dbReference>
<reference evidence="8" key="3">
    <citation type="journal article" date="2018" name="Mol. Plant Microbe Interact.">
        <title>Genome sequence resources for the wheat stripe rust pathogen (Puccinia striiformis f. sp. tritici) and the barley stripe rust pathogen (Puccinia striiformis f. sp. hordei).</title>
        <authorList>
            <person name="Xia C."/>
            <person name="Wang M."/>
            <person name="Yin C."/>
            <person name="Cornejo O.E."/>
            <person name="Hulbert S.H."/>
            <person name="Chen X."/>
        </authorList>
    </citation>
    <scope>NUCLEOTIDE SEQUENCE [LARGE SCALE GENOMIC DNA]</scope>
    <source>
        <strain evidence="8">93TX-2</strain>
    </source>
</reference>
<comment type="similarity">
    <text evidence="1">Belongs to the ATP-dependent AMP-binding enzyme family.</text>
</comment>
<keyword evidence="4" id="KW-0067">ATP-binding</keyword>
<dbReference type="AlphaFoldDB" id="A0A2S4WLX4"/>
<evidence type="ECO:0000256" key="3">
    <source>
        <dbReference type="ARBA" id="ARBA00022741"/>
    </source>
</evidence>
<dbReference type="VEuPathDB" id="FungiDB:PSHT_00949"/>
<evidence type="ECO:0008006" key="9">
    <source>
        <dbReference type="Google" id="ProtNLM"/>
    </source>
</evidence>
<dbReference type="SUPFAM" id="SSF56801">
    <property type="entry name" value="Acetyl-CoA synthetase-like"/>
    <property type="match status" value="1"/>
</dbReference>
<evidence type="ECO:0000256" key="2">
    <source>
        <dbReference type="ARBA" id="ARBA00022598"/>
    </source>
</evidence>
<comment type="caution">
    <text evidence="7">The sequence shown here is derived from an EMBL/GenBank/DDBJ whole genome shotgun (WGS) entry which is preliminary data.</text>
</comment>
<dbReference type="VEuPathDB" id="FungiDB:PSTT_04301"/>
<dbReference type="PANTHER" id="PTHR43201:SF5">
    <property type="entry name" value="MEDIUM-CHAIN ACYL-COA LIGASE ACSF2, MITOCHONDRIAL"/>
    <property type="match status" value="1"/>
</dbReference>
<evidence type="ECO:0000256" key="4">
    <source>
        <dbReference type="ARBA" id="ARBA00022840"/>
    </source>
</evidence>